<evidence type="ECO:0000313" key="7">
    <source>
        <dbReference type="Proteomes" id="UP000250134"/>
    </source>
</evidence>
<dbReference type="SUPFAM" id="SSF46785">
    <property type="entry name" value="Winged helix' DNA-binding domain"/>
    <property type="match status" value="1"/>
</dbReference>
<comment type="similarity">
    <text evidence="4">Belongs to the GbsR family.</text>
</comment>
<dbReference type="AlphaFoldDB" id="A0A2Z2M8K1"/>
<keyword evidence="3 4" id="KW-0804">Transcription</keyword>
<reference evidence="6 7" key="1">
    <citation type="submission" date="2016-03" db="EMBL/GenBank/DDBJ databases">
        <title>Complete genome sequence of Thermococcus gorgonarius.</title>
        <authorList>
            <person name="Oger P.M."/>
        </authorList>
    </citation>
    <scope>NUCLEOTIDE SEQUENCE [LARGE SCALE GENOMIC DNA]</scope>
    <source>
        <strain evidence="6 7">W-12</strain>
    </source>
</reference>
<dbReference type="GO" id="GO:0003677">
    <property type="term" value="F:DNA binding"/>
    <property type="evidence" value="ECO:0007669"/>
    <property type="project" value="UniProtKB-UniRule"/>
</dbReference>
<evidence type="ECO:0000256" key="4">
    <source>
        <dbReference type="PIRNR" id="PIRNR006707"/>
    </source>
</evidence>
<sequence length="159" mass="18569">MTRGDQKRRKFIELVEKLFERWGYSRMEGKTYAILLINAKPMTISELAKETGASRSSVSIALSRLVREYMVTYRKRGKTKYFSAVPVFLEKFLQQPKEILEREIRPMKEIVEGIIESAGEEKKAFYQALLEDLSTLECVLERLIEFEESEELCIKKNSS</sequence>
<dbReference type="GeneID" id="33331785"/>
<dbReference type="Proteomes" id="UP000250134">
    <property type="component" value="Chromosome"/>
</dbReference>
<name>A0A2Z2M8K1_THEGO</name>
<dbReference type="KEGG" id="tgg:A3K92_04505"/>
<evidence type="ECO:0000256" key="2">
    <source>
        <dbReference type="ARBA" id="ARBA00023125"/>
    </source>
</evidence>
<accession>A0A2Z2M8K1</accession>
<dbReference type="InterPro" id="IPR036388">
    <property type="entry name" value="WH-like_DNA-bd_sf"/>
</dbReference>
<keyword evidence="2 4" id="KW-0238">DNA-binding</keyword>
<dbReference type="OrthoDB" id="101229at2157"/>
<dbReference type="InterPro" id="IPR036390">
    <property type="entry name" value="WH_DNA-bd_sf"/>
</dbReference>
<dbReference type="GO" id="GO:0003700">
    <property type="term" value="F:DNA-binding transcription factor activity"/>
    <property type="evidence" value="ECO:0007669"/>
    <property type="project" value="InterPro"/>
</dbReference>
<dbReference type="RefSeq" id="WP_088885133.1">
    <property type="nucleotide sequence ID" value="NZ_CP014855.1"/>
</dbReference>
<gene>
    <name evidence="6" type="ORF">A3K92_04505</name>
</gene>
<organism evidence="6 7">
    <name type="scientific">Thermococcus gorgonarius</name>
    <dbReference type="NCBI Taxonomy" id="71997"/>
    <lineage>
        <taxon>Archaea</taxon>
        <taxon>Methanobacteriati</taxon>
        <taxon>Methanobacteriota</taxon>
        <taxon>Thermococci</taxon>
        <taxon>Thermococcales</taxon>
        <taxon>Thermococcaceae</taxon>
        <taxon>Thermococcus</taxon>
    </lineage>
</organism>
<proteinExistence type="inferred from homology"/>
<dbReference type="CDD" id="cd00090">
    <property type="entry name" value="HTH_ARSR"/>
    <property type="match status" value="1"/>
</dbReference>
<keyword evidence="7" id="KW-1185">Reference proteome</keyword>
<evidence type="ECO:0000256" key="3">
    <source>
        <dbReference type="ARBA" id="ARBA00023163"/>
    </source>
</evidence>
<dbReference type="PANTHER" id="PTHR38465">
    <property type="entry name" value="HTH-TYPE TRANSCRIPTIONAL REGULATOR MJ1563-RELATED"/>
    <property type="match status" value="1"/>
</dbReference>
<dbReference type="InterPro" id="IPR001845">
    <property type="entry name" value="HTH_ArsR_DNA-bd_dom"/>
</dbReference>
<dbReference type="Pfam" id="PF01978">
    <property type="entry name" value="TrmB"/>
    <property type="match status" value="1"/>
</dbReference>
<keyword evidence="1 4" id="KW-0805">Transcription regulation</keyword>
<evidence type="ECO:0000313" key="6">
    <source>
        <dbReference type="EMBL" id="ASJ00795.1"/>
    </source>
</evidence>
<dbReference type="PIRSF" id="PIRSF006707">
    <property type="entry name" value="MJ1563"/>
    <property type="match status" value="1"/>
</dbReference>
<dbReference type="EMBL" id="CP014855">
    <property type="protein sequence ID" value="ASJ00795.1"/>
    <property type="molecule type" value="Genomic_DNA"/>
</dbReference>
<feature type="domain" description="HTH arsR-type" evidence="5">
    <location>
        <begin position="1"/>
        <end position="104"/>
    </location>
</feature>
<dbReference type="InterPro" id="IPR026282">
    <property type="entry name" value="MJ1563"/>
</dbReference>
<protein>
    <recommendedName>
        <fullName evidence="4">HTH-type transcriptional regulator</fullName>
    </recommendedName>
</protein>
<dbReference type="PANTHER" id="PTHR38465:SF1">
    <property type="entry name" value="HTH-TYPE TRANSCRIPTIONAL REGULATOR MJ1563-RELATED"/>
    <property type="match status" value="1"/>
</dbReference>
<dbReference type="InterPro" id="IPR052362">
    <property type="entry name" value="HTH-GbsR_regulator"/>
</dbReference>
<dbReference type="InterPro" id="IPR002831">
    <property type="entry name" value="Tscrpt_reg_TrmB_N"/>
</dbReference>
<evidence type="ECO:0000259" key="5">
    <source>
        <dbReference type="PROSITE" id="PS50987"/>
    </source>
</evidence>
<evidence type="ECO:0000256" key="1">
    <source>
        <dbReference type="ARBA" id="ARBA00023015"/>
    </source>
</evidence>
<dbReference type="Gene3D" id="1.10.10.10">
    <property type="entry name" value="Winged helix-like DNA-binding domain superfamily/Winged helix DNA-binding domain"/>
    <property type="match status" value="1"/>
</dbReference>
<dbReference type="InterPro" id="IPR011991">
    <property type="entry name" value="ArsR-like_HTH"/>
</dbReference>
<dbReference type="PROSITE" id="PS50987">
    <property type="entry name" value="HTH_ARSR_2"/>
    <property type="match status" value="1"/>
</dbReference>